<proteinExistence type="predicted"/>
<evidence type="ECO:0000313" key="2">
    <source>
        <dbReference type="Proteomes" id="UP000789920"/>
    </source>
</evidence>
<feature type="non-terminal residue" evidence="1">
    <location>
        <position position="1"/>
    </location>
</feature>
<comment type="caution">
    <text evidence="1">The sequence shown here is derived from an EMBL/GenBank/DDBJ whole genome shotgun (WGS) entry which is preliminary data.</text>
</comment>
<dbReference type="EMBL" id="CAJVQC010123011">
    <property type="protein sequence ID" value="CAG8839250.1"/>
    <property type="molecule type" value="Genomic_DNA"/>
</dbReference>
<reference evidence="1" key="1">
    <citation type="submission" date="2021-06" db="EMBL/GenBank/DDBJ databases">
        <authorList>
            <person name="Kallberg Y."/>
            <person name="Tangrot J."/>
            <person name="Rosling A."/>
        </authorList>
    </citation>
    <scope>NUCLEOTIDE SEQUENCE</scope>
    <source>
        <strain evidence="1">MA461A</strain>
    </source>
</reference>
<sequence length="72" mass="8218">HTVKAIVIAIFCKLARSSLYKGILLANQLVKQNNSQVKISRNNRSIFVWDTEQLSILPNHELIEDACQDRNP</sequence>
<keyword evidence="2" id="KW-1185">Reference proteome</keyword>
<feature type="non-terminal residue" evidence="1">
    <location>
        <position position="72"/>
    </location>
</feature>
<dbReference type="Proteomes" id="UP000789920">
    <property type="component" value="Unassembled WGS sequence"/>
</dbReference>
<gene>
    <name evidence="1" type="ORF">RPERSI_LOCUS30978</name>
</gene>
<protein>
    <submittedName>
        <fullName evidence="1">36582_t:CDS:1</fullName>
    </submittedName>
</protein>
<accession>A0ACA9SKG5</accession>
<organism evidence="1 2">
    <name type="scientific">Racocetra persica</name>
    <dbReference type="NCBI Taxonomy" id="160502"/>
    <lineage>
        <taxon>Eukaryota</taxon>
        <taxon>Fungi</taxon>
        <taxon>Fungi incertae sedis</taxon>
        <taxon>Mucoromycota</taxon>
        <taxon>Glomeromycotina</taxon>
        <taxon>Glomeromycetes</taxon>
        <taxon>Diversisporales</taxon>
        <taxon>Gigasporaceae</taxon>
        <taxon>Racocetra</taxon>
    </lineage>
</organism>
<name>A0ACA9SKG5_9GLOM</name>
<evidence type="ECO:0000313" key="1">
    <source>
        <dbReference type="EMBL" id="CAG8839250.1"/>
    </source>
</evidence>